<dbReference type="Proteomes" id="UP000694044">
    <property type="component" value="Unassembled WGS sequence"/>
</dbReference>
<evidence type="ECO:0000256" key="1">
    <source>
        <dbReference type="ARBA" id="ARBA00022448"/>
    </source>
</evidence>
<comment type="caution">
    <text evidence="2">The sequence shown here is derived from an EMBL/GenBank/DDBJ whole genome shotgun (WGS) entry which is preliminary data.</text>
</comment>
<gene>
    <name evidence="2" type="ORF">PHYPSEUDO_004620</name>
</gene>
<dbReference type="EMBL" id="JAGDFM010000020">
    <property type="protein sequence ID" value="KAG7391550.1"/>
    <property type="molecule type" value="Genomic_DNA"/>
</dbReference>
<dbReference type="PANTHER" id="PTHR19241">
    <property type="entry name" value="ATP-BINDING CASSETTE TRANSPORTER"/>
    <property type="match status" value="1"/>
</dbReference>
<protein>
    <submittedName>
        <fullName evidence="2">Uncharacterized protein</fullName>
    </submittedName>
</protein>
<dbReference type="OrthoDB" id="123799at2759"/>
<name>A0A8T1WHG0_9STRA</name>
<keyword evidence="1" id="KW-0813">Transport</keyword>
<organism evidence="2 3">
    <name type="scientific">Phytophthora pseudosyringae</name>
    <dbReference type="NCBI Taxonomy" id="221518"/>
    <lineage>
        <taxon>Eukaryota</taxon>
        <taxon>Sar</taxon>
        <taxon>Stramenopiles</taxon>
        <taxon>Oomycota</taxon>
        <taxon>Peronosporomycetes</taxon>
        <taxon>Peronosporales</taxon>
        <taxon>Peronosporaceae</taxon>
        <taxon>Phytophthora</taxon>
    </lineage>
</organism>
<keyword evidence="3" id="KW-1185">Reference proteome</keyword>
<evidence type="ECO:0000313" key="2">
    <source>
        <dbReference type="EMBL" id="KAG7391550.1"/>
    </source>
</evidence>
<dbReference type="AlphaFoldDB" id="A0A8T1WHG0"/>
<reference evidence="2" key="1">
    <citation type="submission" date="2021-02" db="EMBL/GenBank/DDBJ databases">
        <authorList>
            <person name="Palmer J.M."/>
        </authorList>
    </citation>
    <scope>NUCLEOTIDE SEQUENCE</scope>
    <source>
        <strain evidence="2">SCRP734</strain>
    </source>
</reference>
<proteinExistence type="predicted"/>
<evidence type="ECO:0000313" key="3">
    <source>
        <dbReference type="Proteomes" id="UP000694044"/>
    </source>
</evidence>
<accession>A0A8T1WHG0</accession>
<sequence>MTCERASTGSCTTALEFAHTCCGGGLQTRDEQYFINGTPEENKAAFDAARAMLTHYPDIVLQAARTGQLSKHYRRRHHDLRRAGGVRKRVTMAEMEFGNQYVTMTGEISTGFDSAAIITTQRSIAKKFRKTVVISLLPPSPEVLDLFDDVVFLNESHVMYDGPRAEVLSYVDRMGFKCPPRRD</sequence>